<organism evidence="13 14">
    <name type="scientific">Zancudomyces culisetae</name>
    <name type="common">Gut fungus</name>
    <name type="synonym">Smittium culisetae</name>
    <dbReference type="NCBI Taxonomy" id="1213189"/>
    <lineage>
        <taxon>Eukaryota</taxon>
        <taxon>Fungi</taxon>
        <taxon>Fungi incertae sedis</taxon>
        <taxon>Zoopagomycota</taxon>
        <taxon>Kickxellomycotina</taxon>
        <taxon>Harpellomycetes</taxon>
        <taxon>Harpellales</taxon>
        <taxon>Legeriomycetaceae</taxon>
        <taxon>Zancudomyces</taxon>
    </lineage>
</organism>
<dbReference type="HAMAP" id="MF_01929">
    <property type="entry name" value="PurE_classI"/>
    <property type="match status" value="1"/>
</dbReference>
<reference evidence="14" key="1">
    <citation type="submission" date="2017-01" db="EMBL/GenBank/DDBJ databases">
        <authorList>
            <person name="Wang Y."/>
            <person name="White M."/>
            <person name="Kvist S."/>
            <person name="Moncalvo J.-M."/>
        </authorList>
    </citation>
    <scope>NUCLEOTIDE SEQUENCE [LARGE SCALE GENOMIC DNA]</scope>
    <source>
        <strain evidence="14">COL-18-3</strain>
    </source>
</reference>
<dbReference type="EC" id="4.1.1.21" evidence="4 11"/>
<dbReference type="Pfam" id="PF02222">
    <property type="entry name" value="ATP-grasp"/>
    <property type="match status" value="2"/>
</dbReference>
<dbReference type="InterPro" id="IPR040686">
    <property type="entry name" value="PurK_C"/>
</dbReference>
<keyword evidence="7 11" id="KW-0658">Purine biosynthesis</keyword>
<dbReference type="InterPro" id="IPR016185">
    <property type="entry name" value="PreATP-grasp_dom_sf"/>
</dbReference>
<dbReference type="AlphaFoldDB" id="A0A1R1PTY9"/>
<evidence type="ECO:0000256" key="3">
    <source>
        <dbReference type="ARBA" id="ARBA00006114"/>
    </source>
</evidence>
<dbReference type="OrthoDB" id="15425at2759"/>
<evidence type="ECO:0000256" key="6">
    <source>
        <dbReference type="ARBA" id="ARBA00022741"/>
    </source>
</evidence>
<dbReference type="Proteomes" id="UP000188320">
    <property type="component" value="Unassembled WGS sequence"/>
</dbReference>
<dbReference type="Pfam" id="PF17769">
    <property type="entry name" value="PurK_C"/>
    <property type="match status" value="1"/>
</dbReference>
<dbReference type="InterPro" id="IPR054350">
    <property type="entry name" value="PurT/PurK_preATP-grasp"/>
</dbReference>
<dbReference type="Gene3D" id="3.30.470.20">
    <property type="entry name" value="ATP-grasp fold, B domain"/>
    <property type="match status" value="1"/>
</dbReference>
<comment type="similarity">
    <text evidence="3 11">In the C-terminal section; belongs to the AIR carboxylase family. Class I subfamily.</text>
</comment>
<dbReference type="InterPro" id="IPR000031">
    <property type="entry name" value="PurE_dom"/>
</dbReference>
<dbReference type="InterPro" id="IPR033747">
    <property type="entry name" value="PurE_ClassI"/>
</dbReference>
<dbReference type="UniPathway" id="UPA00074">
    <property type="reaction ID" value="UER00130"/>
</dbReference>
<evidence type="ECO:0000256" key="11">
    <source>
        <dbReference type="PIRNR" id="PIRNR001340"/>
    </source>
</evidence>
<protein>
    <recommendedName>
        <fullName evidence="5 11">Phosphoribosylaminoimidazole carboxylase</fullName>
        <ecNumber evidence="4 11">4.1.1.21</ecNumber>
    </recommendedName>
</protein>
<dbReference type="InterPro" id="IPR013815">
    <property type="entry name" value="ATP_grasp_subdomain_1"/>
</dbReference>
<dbReference type="PIRSF" id="PIRSF001340">
    <property type="entry name" value="AIR_carboxylase"/>
    <property type="match status" value="1"/>
</dbReference>
<dbReference type="Pfam" id="PF22660">
    <property type="entry name" value="RS_preATP-grasp-like"/>
    <property type="match status" value="1"/>
</dbReference>
<sequence>MVKNQKTIGVLGGGQLGRMMQEAAHRLGVELVFVDPQQDSPAKQLSNAEHIHKAFTDKEAIFELASKVDVITMEIEHVDTSALTELSVDQMRNGKAQDFGAAGERDLGIYPSPKVIEVIQDKYIQHRVLKDAGIAVADFSDVESVEQAITIGERYGYPYLLKSKRGAYDGRGNVVVKAKEDIRMAWDQLTGGGCSNITMGENGTRDSGIYAEKMVNFDKEIAVMVVKGLKAGETESYPIVETIQKNNICHVVYAPAGIDGLLMEKAKELAEKAVESICNIPYEIECDGQKQKVFGNSAGVFGVEMFLLQGEGEILVNEIAPRPHNSGHYTIEACETSQFENHIRSVLGMPIGSTNLKVPNAAMVNILGVSNEDECFIEYCKAHNIDSAKTSPMDVIVNKLLAVKGSTVHMYGKSENKKGRKMGHVTVVGDSAVVVEKKVKEILGIVNFKTPENSQPRQVETGTVQSGYKPAPLVAIIMGSDSDLPVMKQAAVQLEKFNVPYELTIVSAHRTAHRMVEYATNAHKRGFKVIIAGAGGAAHLPGMVAALTPLPVIGVPVKGRTLDGVDSLYSIVQMPSGIPVATVAINNADNAGILAARILASSSGSYLDGVQAQLDNLNAEVSKKIDRIEQVGWRDY</sequence>
<comment type="caution">
    <text evidence="13">The sequence shown here is derived from an EMBL/GenBank/DDBJ whole genome shotgun (WGS) entry which is preliminary data.</text>
</comment>
<dbReference type="GO" id="GO:0046872">
    <property type="term" value="F:metal ion binding"/>
    <property type="evidence" value="ECO:0007669"/>
    <property type="project" value="InterPro"/>
</dbReference>
<comment type="pathway">
    <text evidence="2 11">Purine metabolism; IMP biosynthesis via de novo pathway; 5-amino-1-(5-phospho-D-ribosyl)imidazole-4-carboxylate from 5-amino-1-(5-phospho-D-ribosyl)imidazole (carboxylase route): step 1/1.</text>
</comment>
<evidence type="ECO:0000259" key="12">
    <source>
        <dbReference type="PROSITE" id="PS50975"/>
    </source>
</evidence>
<dbReference type="InterPro" id="IPR003135">
    <property type="entry name" value="ATP-grasp_carboxylate-amine"/>
</dbReference>
<dbReference type="GO" id="GO:0005524">
    <property type="term" value="F:ATP binding"/>
    <property type="evidence" value="ECO:0007669"/>
    <property type="project" value="UniProtKB-UniRule"/>
</dbReference>
<dbReference type="InterPro" id="IPR011761">
    <property type="entry name" value="ATP-grasp"/>
</dbReference>
<proteinExistence type="inferred from homology"/>
<dbReference type="SUPFAM" id="SSF52440">
    <property type="entry name" value="PreATP-grasp domain"/>
    <property type="match status" value="1"/>
</dbReference>
<dbReference type="SUPFAM" id="SSF52255">
    <property type="entry name" value="N5-CAIR mutase (phosphoribosylaminoimidazole carboxylase, PurE)"/>
    <property type="match status" value="1"/>
</dbReference>
<evidence type="ECO:0000313" key="13">
    <source>
        <dbReference type="EMBL" id="OMH84414.1"/>
    </source>
</evidence>
<dbReference type="NCBIfam" id="NF004679">
    <property type="entry name" value="PRK06019.1-5"/>
    <property type="match status" value="1"/>
</dbReference>
<evidence type="ECO:0000256" key="10">
    <source>
        <dbReference type="ARBA" id="ARBA00023239"/>
    </source>
</evidence>
<dbReference type="Gene3D" id="3.30.1490.20">
    <property type="entry name" value="ATP-grasp fold, A domain"/>
    <property type="match status" value="1"/>
</dbReference>
<dbReference type="PROSITE" id="PS50975">
    <property type="entry name" value="ATP_GRASP"/>
    <property type="match status" value="1"/>
</dbReference>
<dbReference type="SUPFAM" id="SSF56059">
    <property type="entry name" value="Glutathione synthetase ATP-binding domain-like"/>
    <property type="match status" value="1"/>
</dbReference>
<dbReference type="Pfam" id="PF00731">
    <property type="entry name" value="AIRC"/>
    <property type="match status" value="1"/>
</dbReference>
<dbReference type="InterPro" id="IPR005875">
    <property type="entry name" value="PurK"/>
</dbReference>
<accession>A0A1R1PTY9</accession>
<dbReference type="SMART" id="SM01001">
    <property type="entry name" value="AIRC"/>
    <property type="match status" value="1"/>
</dbReference>
<comment type="catalytic activity">
    <reaction evidence="1 11">
        <text>5-amino-1-(5-phospho-D-ribosyl)imidazole-4-carboxylate + H(+) = 5-amino-1-(5-phospho-beta-D-ribosyl)imidazole + CO2</text>
        <dbReference type="Rhea" id="RHEA:10792"/>
        <dbReference type="ChEBI" id="CHEBI:15378"/>
        <dbReference type="ChEBI" id="CHEBI:16526"/>
        <dbReference type="ChEBI" id="CHEBI:77657"/>
        <dbReference type="ChEBI" id="CHEBI:137981"/>
        <dbReference type="EC" id="4.1.1.21"/>
    </reaction>
</comment>
<evidence type="ECO:0000256" key="7">
    <source>
        <dbReference type="ARBA" id="ARBA00022755"/>
    </source>
</evidence>
<dbReference type="Gene3D" id="3.40.50.1970">
    <property type="match status" value="1"/>
</dbReference>
<feature type="domain" description="ATP-grasp" evidence="12">
    <location>
        <begin position="126"/>
        <end position="347"/>
    </location>
</feature>
<evidence type="ECO:0000256" key="2">
    <source>
        <dbReference type="ARBA" id="ARBA00004747"/>
    </source>
</evidence>
<gene>
    <name evidence="13" type="ORF">AX774_g2054</name>
</gene>
<dbReference type="InterPro" id="IPR011054">
    <property type="entry name" value="Rudment_hybrid_motif"/>
</dbReference>
<dbReference type="Gene3D" id="3.40.50.20">
    <property type="match status" value="1"/>
</dbReference>
<evidence type="ECO:0000256" key="8">
    <source>
        <dbReference type="ARBA" id="ARBA00022793"/>
    </source>
</evidence>
<evidence type="ECO:0000256" key="1">
    <source>
        <dbReference type="ARBA" id="ARBA00001244"/>
    </source>
</evidence>
<dbReference type="EMBL" id="LSSK01000201">
    <property type="protein sequence ID" value="OMH84414.1"/>
    <property type="molecule type" value="Genomic_DNA"/>
</dbReference>
<dbReference type="PANTHER" id="PTHR11609:SF5">
    <property type="entry name" value="PHOSPHORIBOSYLAMINOIMIDAZOLE CARBOXYLASE"/>
    <property type="match status" value="1"/>
</dbReference>
<dbReference type="PANTHER" id="PTHR11609">
    <property type="entry name" value="PURINE BIOSYNTHESIS PROTEIN 6/7, PUR6/7"/>
    <property type="match status" value="1"/>
</dbReference>
<keyword evidence="9 11" id="KW-0067">ATP-binding</keyword>
<dbReference type="GO" id="GO:0006189">
    <property type="term" value="P:'de novo' IMP biosynthetic process"/>
    <property type="evidence" value="ECO:0007669"/>
    <property type="project" value="UniProtKB-UniRule"/>
</dbReference>
<dbReference type="GO" id="GO:0004638">
    <property type="term" value="F:phosphoribosylaminoimidazole carboxylase activity"/>
    <property type="evidence" value="ECO:0007669"/>
    <property type="project" value="UniProtKB-UniRule"/>
</dbReference>
<keyword evidence="6 11" id="KW-0547">Nucleotide-binding</keyword>
<evidence type="ECO:0000256" key="4">
    <source>
        <dbReference type="ARBA" id="ARBA00012329"/>
    </source>
</evidence>
<keyword evidence="10 11" id="KW-0456">Lyase</keyword>
<dbReference type="InterPro" id="IPR016301">
    <property type="entry name" value="Ade2_fungi/plant"/>
</dbReference>
<dbReference type="NCBIfam" id="TIGR01161">
    <property type="entry name" value="purK"/>
    <property type="match status" value="1"/>
</dbReference>
<name>A0A1R1PTY9_ZANCU</name>
<evidence type="ECO:0000313" key="14">
    <source>
        <dbReference type="Proteomes" id="UP000188320"/>
    </source>
</evidence>
<evidence type="ECO:0000256" key="9">
    <source>
        <dbReference type="ARBA" id="ARBA00022840"/>
    </source>
</evidence>
<dbReference type="SUPFAM" id="SSF51246">
    <property type="entry name" value="Rudiment single hybrid motif"/>
    <property type="match status" value="1"/>
</dbReference>
<keyword evidence="14" id="KW-1185">Reference proteome</keyword>
<dbReference type="HAMAP" id="MF_01928">
    <property type="entry name" value="PurK"/>
    <property type="match status" value="1"/>
</dbReference>
<keyword evidence="8 11" id="KW-0210">Decarboxylase</keyword>
<evidence type="ECO:0000256" key="5">
    <source>
        <dbReference type="ARBA" id="ARBA00021059"/>
    </source>
</evidence>
<dbReference type="NCBIfam" id="TIGR01162">
    <property type="entry name" value="purE"/>
    <property type="match status" value="1"/>
</dbReference>